<evidence type="ECO:0000256" key="10">
    <source>
        <dbReference type="RuleBase" id="RU004004"/>
    </source>
</evidence>
<dbReference type="GO" id="GO:0015627">
    <property type="term" value="C:type II protein secretion system complex"/>
    <property type="evidence" value="ECO:0007669"/>
    <property type="project" value="InterPro"/>
</dbReference>
<dbReference type="InterPro" id="IPR038591">
    <property type="entry name" value="NolW-like_sf"/>
</dbReference>
<feature type="domain" description="GspD-like N0" evidence="14">
    <location>
        <begin position="33"/>
        <end position="97"/>
    </location>
</feature>
<proteinExistence type="inferred from homology"/>
<dbReference type="RefSeq" id="WP_138662872.1">
    <property type="nucleotide sequence ID" value="NZ_VANS01000003.1"/>
</dbReference>
<dbReference type="NCBIfam" id="TIGR02517">
    <property type="entry name" value="type_II_gspD"/>
    <property type="match status" value="1"/>
</dbReference>
<dbReference type="InterPro" id="IPR050810">
    <property type="entry name" value="Bact_Secretion_Sys_Channel"/>
</dbReference>
<dbReference type="InterPro" id="IPR004845">
    <property type="entry name" value="T2SS_GspD_CS"/>
</dbReference>
<evidence type="ECO:0000256" key="3">
    <source>
        <dbReference type="ARBA" id="ARBA00022448"/>
    </source>
</evidence>
<evidence type="ECO:0000259" key="14">
    <source>
        <dbReference type="Pfam" id="PF21305"/>
    </source>
</evidence>
<evidence type="ECO:0000256" key="4">
    <source>
        <dbReference type="ARBA" id="ARBA00022452"/>
    </source>
</evidence>
<keyword evidence="5" id="KW-0812">Transmembrane</keyword>
<dbReference type="GO" id="GO:0015628">
    <property type="term" value="P:protein secretion by the type II secretion system"/>
    <property type="evidence" value="ECO:0007669"/>
    <property type="project" value="InterPro"/>
</dbReference>
<dbReference type="PRINTS" id="PR01032">
    <property type="entry name" value="PHAGEIV"/>
</dbReference>
<evidence type="ECO:0000256" key="11">
    <source>
        <dbReference type="SAM" id="SignalP"/>
    </source>
</evidence>
<feature type="chain" id="PRO_5024303460" evidence="11">
    <location>
        <begin position="21"/>
        <end position="641"/>
    </location>
</feature>
<sequence length="641" mass="66899">MALIRSLALILMTVCAAPLAAQDLAEDGETFIINLRDSDISVLTEEVSKITERTLIVDPNLGGEVTVVSAQPLSQSGVWALFQSILRVRGFVAVQSGVVWEIVPEAEARTKSGSAASGTAGSQDFVTQLMPLNRLPSAEAVRVLRPLVDPSGYIEALSDPNAIVITDTQANVDRIAAIARTFDGNAGVSAQVIRFNFADASAVGAAIVEVLGDAGTGARLSVDANSNVLLVRGTEADIDQIRRLAQAMDVAPRQNPRAALSTYVYKLQFADAEVVAEIVRGTLQGGADLTNPVAQTIGEGDTAQEVLLPGAPAQDVAIQASTATNAVIVRGTSRQIAEVTSLIKALDVRGAQVMIEAAIVEVSGDVADRLGVQLGLGQNLPQGALAATSFSNGGTSVQAVLSALGQSVGGALSTGLTVGASSGDFGLLVQALSQSTSAKLLSTPSITTLDNKPATIVVGQNVPFRTGSFATDGNTVTPFTTIERRDVGITMEVLPRVTAGGVVRLEISQEVSSLVNATVQGAADLITNRRVINTTVQAMNGGTVVLGGLITDDSQFTENKVPGLGDIPVVGELFKSRSGQKNRRTLFVFMRPTVIGGQHDAQTAAQRSFQRLRQADAAEPPRSVLQERKVRKLPLEINGLY</sequence>
<dbReference type="PANTHER" id="PTHR30332:SF24">
    <property type="entry name" value="SECRETIN GSPD-RELATED"/>
    <property type="match status" value="1"/>
</dbReference>
<comment type="caution">
    <text evidence="15">The sequence shown here is derived from an EMBL/GenBank/DDBJ whole genome shotgun (WGS) entry which is preliminary data.</text>
</comment>
<feature type="domain" description="NolW-like" evidence="13">
    <location>
        <begin position="263"/>
        <end position="352"/>
    </location>
</feature>
<keyword evidence="6 11" id="KW-0732">Signal</keyword>
<evidence type="ECO:0000256" key="2">
    <source>
        <dbReference type="ARBA" id="ARBA00006980"/>
    </source>
</evidence>
<feature type="domain" description="NolW-like" evidence="13">
    <location>
        <begin position="127"/>
        <end position="183"/>
    </location>
</feature>
<evidence type="ECO:0000256" key="8">
    <source>
        <dbReference type="ARBA" id="ARBA00023136"/>
    </source>
</evidence>
<evidence type="ECO:0000256" key="1">
    <source>
        <dbReference type="ARBA" id="ARBA00004442"/>
    </source>
</evidence>
<dbReference type="InterPro" id="IPR005644">
    <property type="entry name" value="NolW-like"/>
</dbReference>
<dbReference type="Pfam" id="PF00263">
    <property type="entry name" value="Secretin"/>
    <property type="match status" value="1"/>
</dbReference>
<dbReference type="GO" id="GO:0009279">
    <property type="term" value="C:cell outer membrane"/>
    <property type="evidence" value="ECO:0007669"/>
    <property type="project" value="UniProtKB-SubCell"/>
</dbReference>
<keyword evidence="9" id="KW-0998">Cell outer membrane</keyword>
<dbReference type="AlphaFoldDB" id="A0A5S3PFB1"/>
<keyword evidence="7" id="KW-0653">Protein transport</keyword>
<dbReference type="Pfam" id="PF03958">
    <property type="entry name" value="Secretin_N"/>
    <property type="match status" value="3"/>
</dbReference>
<evidence type="ECO:0000259" key="13">
    <source>
        <dbReference type="Pfam" id="PF03958"/>
    </source>
</evidence>
<evidence type="ECO:0000256" key="6">
    <source>
        <dbReference type="ARBA" id="ARBA00022729"/>
    </source>
</evidence>
<comment type="similarity">
    <text evidence="2">Belongs to the bacterial secretin family. GSP D subfamily.</text>
</comment>
<organism evidence="15 16">
    <name type="scientific">Sulfitobacter sabulilitoris</name>
    <dbReference type="NCBI Taxonomy" id="2562655"/>
    <lineage>
        <taxon>Bacteria</taxon>
        <taxon>Pseudomonadati</taxon>
        <taxon>Pseudomonadota</taxon>
        <taxon>Alphaproteobacteria</taxon>
        <taxon>Rhodobacterales</taxon>
        <taxon>Roseobacteraceae</taxon>
        <taxon>Sulfitobacter</taxon>
    </lineage>
</organism>
<dbReference type="Gene3D" id="3.30.1370.120">
    <property type="match status" value="3"/>
</dbReference>
<dbReference type="PANTHER" id="PTHR30332">
    <property type="entry name" value="PROBABLE GENERAL SECRETION PATHWAY PROTEIN D"/>
    <property type="match status" value="1"/>
</dbReference>
<dbReference type="Pfam" id="PF21305">
    <property type="entry name" value="type_II_gspD_N0"/>
    <property type="match status" value="1"/>
</dbReference>
<evidence type="ECO:0000313" key="15">
    <source>
        <dbReference type="EMBL" id="TMM51800.1"/>
    </source>
</evidence>
<dbReference type="PROSITE" id="PS00875">
    <property type="entry name" value="T2SP_D"/>
    <property type="match status" value="1"/>
</dbReference>
<dbReference type="Proteomes" id="UP000309550">
    <property type="component" value="Unassembled WGS sequence"/>
</dbReference>
<keyword evidence="3 10" id="KW-0813">Transport</keyword>
<evidence type="ECO:0000256" key="5">
    <source>
        <dbReference type="ARBA" id="ARBA00022692"/>
    </source>
</evidence>
<dbReference type="InterPro" id="IPR049371">
    <property type="entry name" value="GspD-like_N0"/>
</dbReference>
<evidence type="ECO:0000259" key="12">
    <source>
        <dbReference type="Pfam" id="PF00263"/>
    </source>
</evidence>
<keyword evidence="4" id="KW-1134">Transmembrane beta strand</keyword>
<keyword evidence="16" id="KW-1185">Reference proteome</keyword>
<evidence type="ECO:0000256" key="9">
    <source>
        <dbReference type="ARBA" id="ARBA00023237"/>
    </source>
</evidence>
<dbReference type="InterPro" id="IPR013356">
    <property type="entry name" value="T2SS_GspD"/>
</dbReference>
<dbReference type="OrthoDB" id="9775455at2"/>
<dbReference type="InterPro" id="IPR004846">
    <property type="entry name" value="T2SS/T3SS_dom"/>
</dbReference>
<gene>
    <name evidence="15" type="primary">gspD</name>
    <name evidence="15" type="ORF">FDT80_13720</name>
</gene>
<evidence type="ECO:0000256" key="7">
    <source>
        <dbReference type="ARBA" id="ARBA00022927"/>
    </source>
</evidence>
<protein>
    <submittedName>
        <fullName evidence="15">Type II secretion system protein GspD</fullName>
    </submittedName>
</protein>
<reference evidence="15 16" key="1">
    <citation type="submission" date="2019-05" db="EMBL/GenBank/DDBJ databases">
        <title>Sulfitobacter sabulilitoris sp. nov., isolated from a marine sand.</title>
        <authorList>
            <person name="Yoon J.-H."/>
        </authorList>
    </citation>
    <scope>NUCLEOTIDE SEQUENCE [LARGE SCALE GENOMIC DNA]</scope>
    <source>
        <strain evidence="15 16">HSMS-29</strain>
    </source>
</reference>
<evidence type="ECO:0000313" key="16">
    <source>
        <dbReference type="Proteomes" id="UP000309550"/>
    </source>
</evidence>
<dbReference type="InterPro" id="IPR001775">
    <property type="entry name" value="GspD/PilQ"/>
</dbReference>
<accession>A0A5S3PFB1</accession>
<feature type="signal peptide" evidence="11">
    <location>
        <begin position="1"/>
        <end position="20"/>
    </location>
</feature>
<dbReference type="PRINTS" id="PR00811">
    <property type="entry name" value="BCTERIALGSPD"/>
</dbReference>
<keyword evidence="8" id="KW-0472">Membrane</keyword>
<feature type="domain" description="NolW-like" evidence="13">
    <location>
        <begin position="191"/>
        <end position="254"/>
    </location>
</feature>
<dbReference type="EMBL" id="VANS01000003">
    <property type="protein sequence ID" value="TMM51800.1"/>
    <property type="molecule type" value="Genomic_DNA"/>
</dbReference>
<comment type="subcellular location">
    <subcellularLocation>
        <location evidence="1 10">Cell outer membrane</location>
    </subcellularLocation>
</comment>
<feature type="domain" description="Type II/III secretion system secretin-like" evidence="12">
    <location>
        <begin position="431"/>
        <end position="595"/>
    </location>
</feature>
<name>A0A5S3PFB1_9RHOB</name>